<sequence>MTTFLHGMLDEAYTAAPVPVFSSGALWKNFRIDLIHYPPTHLRHPATDEHMLICNLGMPLTYARKTGGQWKKGTCNNGHVVALLSPGADEEILWEQNHHALILSFKNDFVNALTHAGNFKFKTLHNLEDPLLKHIANALYAETAEGYLVNKMYAESLLITCIIHLASTCSADGRKVFAPKGKLSSAQLGRVIDHTRTSIHSTLSLAQLASCVHLSPFHFSRLFRQTVGISPYRFVLQMKIELAQKLIRGNYGSLSDVAYALSFTDQAHFSNAFKKVTGMCPKEFLIKPQNALQHG</sequence>
<evidence type="ECO:0000313" key="5">
    <source>
        <dbReference type="EMBL" id="MBT1695613.1"/>
    </source>
</evidence>
<dbReference type="GO" id="GO:0043565">
    <property type="term" value="F:sequence-specific DNA binding"/>
    <property type="evidence" value="ECO:0007669"/>
    <property type="project" value="InterPro"/>
</dbReference>
<reference evidence="5 6" key="1">
    <citation type="submission" date="2021-05" db="EMBL/GenBank/DDBJ databases">
        <title>A Polyphasic approach of four new species of the genus Ohtaekwangia: Ohtaekwangia histidinii sp. nov., Ohtaekwangia cretensis sp. nov., Ohtaekwangia indiensis sp. nov., Ohtaekwangia reichenbachii sp. nov. from diverse environment.</title>
        <authorList>
            <person name="Octaviana S."/>
        </authorList>
    </citation>
    <scope>NUCLEOTIDE SEQUENCE [LARGE SCALE GENOMIC DNA]</scope>
    <source>
        <strain evidence="5 6">PWU4</strain>
    </source>
</reference>
<dbReference type="RefSeq" id="WP_254160115.1">
    <property type="nucleotide sequence ID" value="NZ_JAHESF010000002.1"/>
</dbReference>
<keyword evidence="2" id="KW-0238">DNA-binding</keyword>
<dbReference type="AlphaFoldDB" id="A0AAP2DFN4"/>
<keyword evidence="1" id="KW-0805">Transcription regulation</keyword>
<organism evidence="5 6">
    <name type="scientific">Chryseosolibacter histidini</name>
    <dbReference type="NCBI Taxonomy" id="2782349"/>
    <lineage>
        <taxon>Bacteria</taxon>
        <taxon>Pseudomonadati</taxon>
        <taxon>Bacteroidota</taxon>
        <taxon>Cytophagia</taxon>
        <taxon>Cytophagales</taxon>
        <taxon>Chryseotaleaceae</taxon>
        <taxon>Chryseosolibacter</taxon>
    </lineage>
</organism>
<dbReference type="SUPFAM" id="SSF46689">
    <property type="entry name" value="Homeodomain-like"/>
    <property type="match status" value="2"/>
</dbReference>
<comment type="caution">
    <text evidence="5">The sequence shown here is derived from an EMBL/GenBank/DDBJ whole genome shotgun (WGS) entry which is preliminary data.</text>
</comment>
<evidence type="ECO:0000259" key="4">
    <source>
        <dbReference type="PROSITE" id="PS01124"/>
    </source>
</evidence>
<name>A0AAP2DFN4_9BACT</name>
<dbReference type="SMART" id="SM00342">
    <property type="entry name" value="HTH_ARAC"/>
    <property type="match status" value="1"/>
</dbReference>
<dbReference type="PANTHER" id="PTHR46796:SF6">
    <property type="entry name" value="ARAC SUBFAMILY"/>
    <property type="match status" value="1"/>
</dbReference>
<evidence type="ECO:0000256" key="3">
    <source>
        <dbReference type="ARBA" id="ARBA00023163"/>
    </source>
</evidence>
<dbReference type="InterPro" id="IPR050204">
    <property type="entry name" value="AraC_XylS_family_regulators"/>
</dbReference>
<dbReference type="Gene3D" id="1.10.10.60">
    <property type="entry name" value="Homeodomain-like"/>
    <property type="match status" value="1"/>
</dbReference>
<keyword evidence="3" id="KW-0804">Transcription</keyword>
<dbReference type="EMBL" id="JAHESF010000002">
    <property type="protein sequence ID" value="MBT1695613.1"/>
    <property type="molecule type" value="Genomic_DNA"/>
</dbReference>
<proteinExistence type="predicted"/>
<keyword evidence="6" id="KW-1185">Reference proteome</keyword>
<dbReference type="PANTHER" id="PTHR46796">
    <property type="entry name" value="HTH-TYPE TRANSCRIPTIONAL ACTIVATOR RHAS-RELATED"/>
    <property type="match status" value="1"/>
</dbReference>
<accession>A0AAP2DFN4</accession>
<protein>
    <submittedName>
        <fullName evidence="5">AraC family transcriptional regulator</fullName>
    </submittedName>
</protein>
<dbReference type="GO" id="GO:0003700">
    <property type="term" value="F:DNA-binding transcription factor activity"/>
    <property type="evidence" value="ECO:0007669"/>
    <property type="project" value="InterPro"/>
</dbReference>
<dbReference type="PROSITE" id="PS01124">
    <property type="entry name" value="HTH_ARAC_FAMILY_2"/>
    <property type="match status" value="1"/>
</dbReference>
<evidence type="ECO:0000313" key="6">
    <source>
        <dbReference type="Proteomes" id="UP001319200"/>
    </source>
</evidence>
<dbReference type="Proteomes" id="UP001319200">
    <property type="component" value="Unassembled WGS sequence"/>
</dbReference>
<dbReference type="InterPro" id="IPR009057">
    <property type="entry name" value="Homeodomain-like_sf"/>
</dbReference>
<gene>
    <name evidence="5" type="ORF">KK083_01915</name>
</gene>
<dbReference type="InterPro" id="IPR018060">
    <property type="entry name" value="HTH_AraC"/>
</dbReference>
<dbReference type="Pfam" id="PF12833">
    <property type="entry name" value="HTH_18"/>
    <property type="match status" value="1"/>
</dbReference>
<feature type="domain" description="HTH araC/xylS-type" evidence="4">
    <location>
        <begin position="189"/>
        <end position="287"/>
    </location>
</feature>
<evidence type="ECO:0000256" key="2">
    <source>
        <dbReference type="ARBA" id="ARBA00023125"/>
    </source>
</evidence>
<evidence type="ECO:0000256" key="1">
    <source>
        <dbReference type="ARBA" id="ARBA00023015"/>
    </source>
</evidence>